<feature type="domain" description="Acyl-CoA dehydrogenase/oxidase N-terminal" evidence="7">
    <location>
        <begin position="6"/>
        <end position="118"/>
    </location>
</feature>
<evidence type="ECO:0000256" key="3">
    <source>
        <dbReference type="ARBA" id="ARBA00022630"/>
    </source>
</evidence>
<protein>
    <recommendedName>
        <fullName evidence="9">Acyl-CoA dehydrogenase/oxidase C-terminal domain-containing protein</fullName>
    </recommendedName>
</protein>
<proteinExistence type="inferred from homology"/>
<dbReference type="InterPro" id="IPR036250">
    <property type="entry name" value="AcylCo_DH-like_C"/>
</dbReference>
<evidence type="ECO:0000313" key="8">
    <source>
        <dbReference type="EMBL" id="SUZ54388.1"/>
    </source>
</evidence>
<comment type="cofactor">
    <cofactor evidence="1">
        <name>FAD</name>
        <dbReference type="ChEBI" id="CHEBI:57692"/>
    </cofactor>
</comment>
<dbReference type="EMBL" id="UINC01000385">
    <property type="protein sequence ID" value="SUZ54388.1"/>
    <property type="molecule type" value="Genomic_DNA"/>
</dbReference>
<evidence type="ECO:0000256" key="2">
    <source>
        <dbReference type="ARBA" id="ARBA00009347"/>
    </source>
</evidence>
<dbReference type="InterPro" id="IPR009075">
    <property type="entry name" value="AcylCo_DH/oxidase_C"/>
</dbReference>
<keyword evidence="4" id="KW-0274">FAD</keyword>
<name>A0A381NKL3_9ZZZZ</name>
<evidence type="ECO:0000256" key="1">
    <source>
        <dbReference type="ARBA" id="ARBA00001974"/>
    </source>
</evidence>
<dbReference type="Gene3D" id="1.20.140.10">
    <property type="entry name" value="Butyryl-CoA Dehydrogenase, subunit A, domain 3"/>
    <property type="match status" value="1"/>
</dbReference>
<evidence type="ECO:0008006" key="9">
    <source>
        <dbReference type="Google" id="ProtNLM"/>
    </source>
</evidence>
<dbReference type="Gene3D" id="1.10.540.10">
    <property type="entry name" value="Acyl-CoA dehydrogenase/oxidase, N-terminal domain"/>
    <property type="match status" value="1"/>
</dbReference>
<dbReference type="GO" id="GO:0050660">
    <property type="term" value="F:flavin adenine dinucleotide binding"/>
    <property type="evidence" value="ECO:0007669"/>
    <property type="project" value="InterPro"/>
</dbReference>
<keyword evidence="3" id="KW-0285">Flavoprotein</keyword>
<evidence type="ECO:0000256" key="4">
    <source>
        <dbReference type="ARBA" id="ARBA00022827"/>
    </source>
</evidence>
<dbReference type="Pfam" id="PF02771">
    <property type="entry name" value="Acyl-CoA_dh_N"/>
    <property type="match status" value="1"/>
</dbReference>
<organism evidence="8">
    <name type="scientific">marine metagenome</name>
    <dbReference type="NCBI Taxonomy" id="408172"/>
    <lineage>
        <taxon>unclassified sequences</taxon>
        <taxon>metagenomes</taxon>
        <taxon>ecological metagenomes</taxon>
    </lineage>
</organism>
<dbReference type="InterPro" id="IPR013786">
    <property type="entry name" value="AcylCoA_DH/ox_N"/>
</dbReference>
<sequence length="346" mass="36335">MDVTFSEDQRLFAETLRGILAADCPPEAVRTSWDDPDGRVPSLWETLGGTGVLGLTVPDSHDGLGMGEVDLVLLLEELGRAACPEPVAEHVAVAVPLLRDHGSAALRDEWLGRAASGEVVLTAASPVDGLVLAAGRADLSLLGADGVLHAVPADRMACTGQESVDSSRRLARVDWTPSADTLLSDDPAVVDGWLDRGAWAAAAQAVGVAQRLLDMTVAYVADREQFGRPVGANQAVKHHCANVAIDLEFARPMVQVAAWSLAGGESPTDGGSVSIDVSMAKSLASDALDRACRVALQCHGAIGYTIEYDLQLWLKRGWALAASWGDSRLHRRRIAAGLGLSAGRSA</sequence>
<keyword evidence="5" id="KW-0560">Oxidoreductase</keyword>
<feature type="domain" description="Acyl-CoA dehydrogenase/oxidase C-terminal" evidence="6">
    <location>
        <begin position="193"/>
        <end position="338"/>
    </location>
</feature>
<dbReference type="AlphaFoldDB" id="A0A381NKL3"/>
<accession>A0A381NKL3</accession>
<comment type="similarity">
    <text evidence="2">Belongs to the acyl-CoA dehydrogenase family.</text>
</comment>
<dbReference type="PANTHER" id="PTHR43884:SF20">
    <property type="entry name" value="ACYL-COA DEHYDROGENASE FADE28"/>
    <property type="match status" value="1"/>
</dbReference>
<dbReference type="InterPro" id="IPR009100">
    <property type="entry name" value="AcylCoA_DH/oxidase_NM_dom_sf"/>
</dbReference>
<reference evidence="8" key="1">
    <citation type="submission" date="2018-05" db="EMBL/GenBank/DDBJ databases">
        <authorList>
            <person name="Lanie J.A."/>
            <person name="Ng W.-L."/>
            <person name="Kazmierczak K.M."/>
            <person name="Andrzejewski T.M."/>
            <person name="Davidsen T.M."/>
            <person name="Wayne K.J."/>
            <person name="Tettelin H."/>
            <person name="Glass J.I."/>
            <person name="Rusch D."/>
            <person name="Podicherti R."/>
            <person name="Tsui H.-C.T."/>
            <person name="Winkler M.E."/>
        </authorList>
    </citation>
    <scope>NUCLEOTIDE SEQUENCE</scope>
</reference>
<dbReference type="GO" id="GO:0003995">
    <property type="term" value="F:acyl-CoA dehydrogenase activity"/>
    <property type="evidence" value="ECO:0007669"/>
    <property type="project" value="TreeGrafter"/>
</dbReference>
<dbReference type="PANTHER" id="PTHR43884">
    <property type="entry name" value="ACYL-COA DEHYDROGENASE"/>
    <property type="match status" value="1"/>
</dbReference>
<dbReference type="InterPro" id="IPR037069">
    <property type="entry name" value="AcylCoA_DH/ox_N_sf"/>
</dbReference>
<dbReference type="Pfam" id="PF00441">
    <property type="entry name" value="Acyl-CoA_dh_1"/>
    <property type="match status" value="1"/>
</dbReference>
<dbReference type="SUPFAM" id="SSF56645">
    <property type="entry name" value="Acyl-CoA dehydrogenase NM domain-like"/>
    <property type="match status" value="1"/>
</dbReference>
<evidence type="ECO:0000259" key="7">
    <source>
        <dbReference type="Pfam" id="PF02771"/>
    </source>
</evidence>
<gene>
    <name evidence="8" type="ORF">METZ01_LOCUS7242</name>
</gene>
<evidence type="ECO:0000256" key="5">
    <source>
        <dbReference type="ARBA" id="ARBA00023002"/>
    </source>
</evidence>
<evidence type="ECO:0000259" key="6">
    <source>
        <dbReference type="Pfam" id="PF00441"/>
    </source>
</evidence>
<dbReference type="SUPFAM" id="SSF47203">
    <property type="entry name" value="Acyl-CoA dehydrogenase C-terminal domain-like"/>
    <property type="match status" value="1"/>
</dbReference>